<feature type="domain" description="O-acyltransferase WSD1 C-terminal" evidence="12">
    <location>
        <begin position="378"/>
        <end position="419"/>
    </location>
</feature>
<dbReference type="GO" id="GO:0019432">
    <property type="term" value="P:triglyceride biosynthetic process"/>
    <property type="evidence" value="ECO:0007669"/>
    <property type="project" value="TreeGrafter"/>
</dbReference>
<evidence type="ECO:0000313" key="14">
    <source>
        <dbReference type="Proteomes" id="UP001154282"/>
    </source>
</evidence>
<dbReference type="GO" id="GO:0004144">
    <property type="term" value="F:diacylglycerol O-acyltransferase activity"/>
    <property type="evidence" value="ECO:0007669"/>
    <property type="project" value="UniProtKB-EC"/>
</dbReference>
<evidence type="ECO:0000259" key="11">
    <source>
        <dbReference type="Pfam" id="PF03007"/>
    </source>
</evidence>
<keyword evidence="5" id="KW-0808">Transferase</keyword>
<dbReference type="InterPro" id="IPR045034">
    <property type="entry name" value="O-acyltransferase_WSD1-like"/>
</dbReference>
<accession>A0AAV0QXF4</accession>
<evidence type="ECO:0000256" key="9">
    <source>
        <dbReference type="ARBA" id="ARBA00047604"/>
    </source>
</evidence>
<keyword evidence="6" id="KW-0256">Endoplasmic reticulum</keyword>
<comment type="caution">
    <text evidence="13">The sequence shown here is derived from an EMBL/GenBank/DDBJ whole genome shotgun (WGS) entry which is preliminary data.</text>
</comment>
<dbReference type="GO" id="GO:0005789">
    <property type="term" value="C:endoplasmic reticulum membrane"/>
    <property type="evidence" value="ECO:0007669"/>
    <property type="project" value="UniProtKB-SubCell"/>
</dbReference>
<dbReference type="AlphaFoldDB" id="A0AAV0QXF4"/>
<evidence type="ECO:0000256" key="3">
    <source>
        <dbReference type="ARBA" id="ARBA00004771"/>
    </source>
</evidence>
<keyword evidence="7" id="KW-0012">Acyltransferase</keyword>
<dbReference type="InterPro" id="IPR004255">
    <property type="entry name" value="O-acyltransferase_WSD1_N"/>
</dbReference>
<comment type="pathway">
    <text evidence="4">Lipid metabolism.</text>
</comment>
<organism evidence="13 14">
    <name type="scientific">Linum tenue</name>
    <dbReference type="NCBI Taxonomy" id="586396"/>
    <lineage>
        <taxon>Eukaryota</taxon>
        <taxon>Viridiplantae</taxon>
        <taxon>Streptophyta</taxon>
        <taxon>Embryophyta</taxon>
        <taxon>Tracheophyta</taxon>
        <taxon>Spermatophyta</taxon>
        <taxon>Magnoliopsida</taxon>
        <taxon>eudicotyledons</taxon>
        <taxon>Gunneridae</taxon>
        <taxon>Pentapetalae</taxon>
        <taxon>rosids</taxon>
        <taxon>fabids</taxon>
        <taxon>Malpighiales</taxon>
        <taxon>Linaceae</taxon>
        <taxon>Linum</taxon>
    </lineage>
</organism>
<comment type="similarity">
    <text evidence="8">In the N-terminal section; belongs to the long-chain O-acyltransferase family.</text>
</comment>
<dbReference type="GO" id="GO:0047196">
    <property type="term" value="F:long-chain-alcohol O-fatty-acyltransferase activity"/>
    <property type="evidence" value="ECO:0007669"/>
    <property type="project" value="UniProtKB-EC"/>
</dbReference>
<name>A0AAV0QXF4_9ROSI</name>
<evidence type="ECO:0000256" key="6">
    <source>
        <dbReference type="ARBA" id="ARBA00022824"/>
    </source>
</evidence>
<feature type="domain" description="O-acyltransferase WSD1-like N-terminal" evidence="11">
    <location>
        <begin position="62"/>
        <end position="266"/>
    </location>
</feature>
<evidence type="ECO:0000256" key="8">
    <source>
        <dbReference type="ARBA" id="ARBA00024360"/>
    </source>
</evidence>
<evidence type="ECO:0000256" key="7">
    <source>
        <dbReference type="ARBA" id="ARBA00023315"/>
    </source>
</evidence>
<keyword evidence="14" id="KW-1185">Reference proteome</keyword>
<comment type="catalytic activity">
    <reaction evidence="9">
        <text>a long chain fatty alcohol + a fatty acyl-CoA = a long-chain alcohol wax ester + CoA</text>
        <dbReference type="Rhea" id="RHEA:38443"/>
        <dbReference type="ChEBI" id="CHEBI:17135"/>
        <dbReference type="ChEBI" id="CHEBI:57287"/>
        <dbReference type="ChEBI" id="CHEBI:77636"/>
        <dbReference type="ChEBI" id="CHEBI:235323"/>
        <dbReference type="EC" id="2.3.1.75"/>
    </reaction>
</comment>
<dbReference type="Pfam" id="PF03007">
    <property type="entry name" value="WS_DGAT_cat"/>
    <property type="match status" value="1"/>
</dbReference>
<evidence type="ECO:0000259" key="12">
    <source>
        <dbReference type="Pfam" id="PF06974"/>
    </source>
</evidence>
<comment type="catalytic activity">
    <reaction evidence="10">
        <text>an acyl-CoA + a 1,2-diacyl-sn-glycerol = a triacyl-sn-glycerol + CoA</text>
        <dbReference type="Rhea" id="RHEA:10868"/>
        <dbReference type="ChEBI" id="CHEBI:17815"/>
        <dbReference type="ChEBI" id="CHEBI:57287"/>
        <dbReference type="ChEBI" id="CHEBI:58342"/>
        <dbReference type="ChEBI" id="CHEBI:64615"/>
        <dbReference type="EC" id="2.3.1.20"/>
    </reaction>
</comment>
<dbReference type="InterPro" id="IPR009721">
    <property type="entry name" value="O-acyltransferase_WSD1_C"/>
</dbReference>
<comment type="pathway">
    <text evidence="3">Glycerolipid metabolism; triacylglycerol biosynthesis.</text>
</comment>
<dbReference type="GO" id="GO:0005886">
    <property type="term" value="C:plasma membrane"/>
    <property type="evidence" value="ECO:0007669"/>
    <property type="project" value="UniProtKB-SubCell"/>
</dbReference>
<proteinExistence type="inferred from homology"/>
<evidence type="ECO:0000256" key="4">
    <source>
        <dbReference type="ARBA" id="ARBA00005189"/>
    </source>
</evidence>
<dbReference type="PANTHER" id="PTHR31650">
    <property type="entry name" value="O-ACYLTRANSFERASE (WSD1-LIKE) FAMILY PROTEIN"/>
    <property type="match status" value="1"/>
</dbReference>
<evidence type="ECO:0000256" key="10">
    <source>
        <dbReference type="ARBA" id="ARBA00048109"/>
    </source>
</evidence>
<dbReference type="PANTHER" id="PTHR31650:SF34">
    <property type="entry name" value="O-ACYLTRANSFERASE WSD1-LIKE ISOFORM X1"/>
    <property type="match status" value="1"/>
</dbReference>
<comment type="subcellular location">
    <subcellularLocation>
        <location evidence="1">Cell membrane</location>
        <topology evidence="1">Single-pass membrane protein</topology>
    </subcellularLocation>
    <subcellularLocation>
        <location evidence="2">Endoplasmic reticulum membrane</location>
    </subcellularLocation>
</comment>
<evidence type="ECO:0008006" key="15">
    <source>
        <dbReference type="Google" id="ProtNLM"/>
    </source>
</evidence>
<protein>
    <recommendedName>
        <fullName evidence="15">Diacylglycerol O-acyltransferase</fullName>
    </recommendedName>
</protein>
<gene>
    <name evidence="13" type="ORF">LITE_LOCUS44896</name>
</gene>
<dbReference type="Proteomes" id="UP001154282">
    <property type="component" value="Unassembled WGS sequence"/>
</dbReference>
<dbReference type="EMBL" id="CAMGYJ010000010">
    <property type="protein sequence ID" value="CAI0548793.1"/>
    <property type="molecule type" value="Genomic_DNA"/>
</dbReference>
<reference evidence="13" key="1">
    <citation type="submission" date="2022-08" db="EMBL/GenBank/DDBJ databases">
        <authorList>
            <person name="Gutierrez-Valencia J."/>
        </authorList>
    </citation>
    <scope>NUCLEOTIDE SEQUENCE</scope>
</reference>
<dbReference type="Pfam" id="PF06974">
    <property type="entry name" value="WS_DGAT_C"/>
    <property type="match status" value="1"/>
</dbReference>
<evidence type="ECO:0000256" key="5">
    <source>
        <dbReference type="ARBA" id="ARBA00022679"/>
    </source>
</evidence>
<evidence type="ECO:0000256" key="1">
    <source>
        <dbReference type="ARBA" id="ARBA00004162"/>
    </source>
</evidence>
<evidence type="ECO:0000313" key="13">
    <source>
        <dbReference type="EMBL" id="CAI0548793.1"/>
    </source>
</evidence>
<sequence length="424" mass="47372">MVGMEEEEEEEQRRPPVSPFGVYFNSSSISLAVLAVLEIEEPINIPHSRLVFLLDTLLLRVHPRFSSVIVTGKDGEQRWKRVEVNLKDHIKTAVFPENRSPEYYEERFSSYLSEISAELFLGNRPLWEIHFVKYPTTNAAGNVVFKIHHAIGDGYSLMAALLSCFKRSDDPSLPLTFPDIRIRRSGDAGGGKKAAVARALASAFNTVSDLWTSFSKTKLLADDLSPVRSGETGVGFRPISAATMAFSLDQIKQIKSKLGMTVNDVVTGTVFLGTRMYMKEMEPGSEDAETTSIVVLNTRMLRSYNSVHDMMMSKATESPWGNHFAFLHVGLPKLMSTMARRSLEFLKATQKVIQKKRSSVAVHLNGGLIQLYRKLRGSENLTVTMVSYMGQMRVSIGTEKGFIDPNKLKSCIQRAFDLILNSTC</sequence>
<evidence type="ECO:0000256" key="2">
    <source>
        <dbReference type="ARBA" id="ARBA00004586"/>
    </source>
</evidence>